<dbReference type="Gene3D" id="3.10.450.40">
    <property type="match status" value="1"/>
</dbReference>
<evidence type="ECO:0000259" key="1">
    <source>
        <dbReference type="Pfam" id="PF04965"/>
    </source>
</evidence>
<dbReference type="HOGENOM" id="CLU_133204_0_0_10"/>
<evidence type="ECO:0000313" key="3">
    <source>
        <dbReference type="Proteomes" id="UP000007519"/>
    </source>
</evidence>
<dbReference type="Pfam" id="PF04965">
    <property type="entry name" value="GPW_gp25"/>
    <property type="match status" value="1"/>
</dbReference>
<sequence>MSDDIQKSFLGSGWSFPPRFSDSTRGIVMSQDEEDIKESLNILLSTLPGERIMNPSYGCDIHSQAFQSINNATRIRIQDLITTAILYHEPRIRLISVDVDESEQLRGRVNVNVVYEIKGVNARNNMVYPFYLAEGTEL</sequence>
<organism evidence="2 3">
    <name type="scientific">Saprospira grandis (strain Lewin)</name>
    <dbReference type="NCBI Taxonomy" id="984262"/>
    <lineage>
        <taxon>Bacteria</taxon>
        <taxon>Pseudomonadati</taxon>
        <taxon>Bacteroidota</taxon>
        <taxon>Saprospiria</taxon>
        <taxon>Saprospirales</taxon>
        <taxon>Saprospiraceae</taxon>
        <taxon>Saprospira</taxon>
    </lineage>
</organism>
<dbReference type="RefSeq" id="WP_015691689.1">
    <property type="nucleotide sequence ID" value="NC_016940.1"/>
</dbReference>
<keyword evidence="3" id="KW-1185">Reference proteome</keyword>
<dbReference type="AlphaFoldDB" id="H6L5D0"/>
<dbReference type="SUPFAM" id="SSF160719">
    <property type="entry name" value="gpW/gp25-like"/>
    <property type="match status" value="1"/>
</dbReference>
<dbReference type="eggNOG" id="COG3628">
    <property type="taxonomic scope" value="Bacteria"/>
</dbReference>
<dbReference type="InterPro" id="IPR007048">
    <property type="entry name" value="IraD/Gp25-like"/>
</dbReference>
<dbReference type="EMBL" id="CP002831">
    <property type="protein sequence ID" value="AFC24044.1"/>
    <property type="molecule type" value="Genomic_DNA"/>
</dbReference>
<accession>H6L5D0</accession>
<evidence type="ECO:0000313" key="2">
    <source>
        <dbReference type="EMBL" id="AFC24044.1"/>
    </source>
</evidence>
<protein>
    <submittedName>
        <fullName evidence="2">GPW/gp25</fullName>
    </submittedName>
</protein>
<gene>
    <name evidence="2" type="ordered locus">SGRA_1309</name>
</gene>
<dbReference type="STRING" id="984262.SGRA_1309"/>
<reference evidence="2 3" key="1">
    <citation type="journal article" date="2012" name="Stand. Genomic Sci.">
        <title>Complete genome sequencing and analysis of Saprospira grandis str. Lewin, a predatory marine bacterium.</title>
        <authorList>
            <person name="Saw J.H."/>
            <person name="Yuryev A."/>
            <person name="Kanbe M."/>
            <person name="Hou S."/>
            <person name="Young A.G."/>
            <person name="Aizawa S."/>
            <person name="Alam M."/>
        </authorList>
    </citation>
    <scope>NUCLEOTIDE SEQUENCE [LARGE SCALE GENOMIC DNA]</scope>
    <source>
        <strain evidence="2 3">Lewin</strain>
    </source>
</reference>
<dbReference type="OrthoDB" id="9802846at2"/>
<dbReference type="Proteomes" id="UP000007519">
    <property type="component" value="Chromosome"/>
</dbReference>
<feature type="domain" description="IraD/Gp25-like" evidence="1">
    <location>
        <begin position="31"/>
        <end position="120"/>
    </location>
</feature>
<dbReference type="KEGG" id="sgn:SGRA_1309"/>
<proteinExistence type="predicted"/>
<name>H6L5D0_SAPGL</name>